<comment type="caution">
    <text evidence="4">The sequence shown here is derived from an EMBL/GenBank/DDBJ whole genome shotgun (WGS) entry which is preliminary data.</text>
</comment>
<proteinExistence type="predicted"/>
<keyword evidence="1" id="KW-0597">Phosphoprotein</keyword>
<dbReference type="InterPro" id="IPR011006">
    <property type="entry name" value="CheY-like_superfamily"/>
</dbReference>
<dbReference type="Pfam" id="PF00072">
    <property type="entry name" value="Response_reg"/>
    <property type="match status" value="1"/>
</dbReference>
<dbReference type="PANTHER" id="PTHR45228">
    <property type="entry name" value="CYCLIC DI-GMP PHOSPHODIESTERASE TM_0186-RELATED"/>
    <property type="match status" value="1"/>
</dbReference>
<gene>
    <name evidence="4" type="ORF">WNY77_01980</name>
</gene>
<dbReference type="SUPFAM" id="SSF52172">
    <property type="entry name" value="CheY-like"/>
    <property type="match status" value="1"/>
</dbReference>
<protein>
    <submittedName>
        <fullName evidence="4">Response regulator</fullName>
    </submittedName>
</protein>
<dbReference type="PANTHER" id="PTHR45228:SF8">
    <property type="entry name" value="TWO-COMPONENT RESPONSE REGULATOR-RELATED"/>
    <property type="match status" value="1"/>
</dbReference>
<evidence type="ECO:0000313" key="4">
    <source>
        <dbReference type="EMBL" id="MEM5496157.1"/>
    </source>
</evidence>
<evidence type="ECO:0000259" key="3">
    <source>
        <dbReference type="PROSITE" id="PS51832"/>
    </source>
</evidence>
<feature type="domain" description="Response regulatory" evidence="2">
    <location>
        <begin position="13"/>
        <end position="128"/>
    </location>
</feature>
<sequence>MKTLSENETTTFTVLCVDDEVNILKAIKRVLHRQDFKLITAESGAQALEILKQETVQVIVSDMRMPNMSGAEFLQKSTDIVPDCYRILLTGYSDMSSTIDAVNKGDIDRYLQKPWDNNELITTVNDGLAKIKLKLENKRLNSLVNKQNTLLKDLNHNLDEKVKLRSKQIILAMRKLERNTHATQRVLYNFISINPHLDGGFAQSVSHLAGKIADQMSLPEKEHNQVTFASLLCEIGLLGLDTALYAKPFCELNYNQQDIFMHQTKFAEQILSPATHLRDELDIIACQFEYVDGTGPNKLCLEQIPLGAQILAVARDFWRYKLGRIGKTPLSNSEAINELKKYRGLRYAAKVLDILIKNSDIISGQFIAAAIQVNELRDGMRLKEDILTENHILVLPKGHVFSDASIRQLANYEKQKSQSFAIHVHPAETAPDATEVEEN</sequence>
<dbReference type="SMART" id="SM00448">
    <property type="entry name" value="REC"/>
    <property type="match status" value="1"/>
</dbReference>
<keyword evidence="5" id="KW-1185">Reference proteome</keyword>
<dbReference type="InterPro" id="IPR001789">
    <property type="entry name" value="Sig_transdc_resp-reg_receiver"/>
</dbReference>
<dbReference type="PROSITE" id="PS50110">
    <property type="entry name" value="RESPONSE_REGULATORY"/>
    <property type="match status" value="1"/>
</dbReference>
<dbReference type="Pfam" id="PF13487">
    <property type="entry name" value="HD_5"/>
    <property type="match status" value="1"/>
</dbReference>
<evidence type="ECO:0000259" key="2">
    <source>
        <dbReference type="PROSITE" id="PS50110"/>
    </source>
</evidence>
<dbReference type="CDD" id="cd17569">
    <property type="entry name" value="REC_HupR-like"/>
    <property type="match status" value="1"/>
</dbReference>
<evidence type="ECO:0000313" key="5">
    <source>
        <dbReference type="Proteomes" id="UP001461163"/>
    </source>
</evidence>
<dbReference type="InterPro" id="IPR052020">
    <property type="entry name" value="Cyclic_di-GMP/3'3'-cGAMP_PDE"/>
</dbReference>
<dbReference type="Proteomes" id="UP001461163">
    <property type="component" value="Unassembled WGS sequence"/>
</dbReference>
<name>A0ABU9SQM7_9ALTE</name>
<dbReference type="InterPro" id="IPR037522">
    <property type="entry name" value="HD_GYP_dom"/>
</dbReference>
<feature type="modified residue" description="4-aspartylphosphate" evidence="1">
    <location>
        <position position="62"/>
    </location>
</feature>
<organism evidence="4 5">
    <name type="scientific">Paraglaciecola mesophila</name>
    <dbReference type="NCBI Taxonomy" id="197222"/>
    <lineage>
        <taxon>Bacteria</taxon>
        <taxon>Pseudomonadati</taxon>
        <taxon>Pseudomonadota</taxon>
        <taxon>Gammaproteobacteria</taxon>
        <taxon>Alteromonadales</taxon>
        <taxon>Alteromonadaceae</taxon>
        <taxon>Paraglaciecola</taxon>
    </lineage>
</organism>
<dbReference type="EMBL" id="JBBMQS010000001">
    <property type="protein sequence ID" value="MEM5496157.1"/>
    <property type="molecule type" value="Genomic_DNA"/>
</dbReference>
<accession>A0ABU9SQM7</accession>
<dbReference type="Gene3D" id="1.10.3210.10">
    <property type="entry name" value="Hypothetical protein af1432"/>
    <property type="match status" value="1"/>
</dbReference>
<dbReference type="RefSeq" id="WP_342880691.1">
    <property type="nucleotide sequence ID" value="NZ_JBBMQS010000001.1"/>
</dbReference>
<evidence type="ECO:0000256" key="1">
    <source>
        <dbReference type="PROSITE-ProRule" id="PRU00169"/>
    </source>
</evidence>
<dbReference type="SUPFAM" id="SSF109604">
    <property type="entry name" value="HD-domain/PDEase-like"/>
    <property type="match status" value="1"/>
</dbReference>
<dbReference type="PROSITE" id="PS51832">
    <property type="entry name" value="HD_GYP"/>
    <property type="match status" value="1"/>
</dbReference>
<feature type="domain" description="HD-GYP" evidence="3">
    <location>
        <begin position="176"/>
        <end position="371"/>
    </location>
</feature>
<reference evidence="4 5" key="1">
    <citation type="submission" date="2024-03" db="EMBL/GenBank/DDBJ databases">
        <title>Community enrichment and isolation of bacterial strains for fucoidan degradation.</title>
        <authorList>
            <person name="Sichert A."/>
        </authorList>
    </citation>
    <scope>NUCLEOTIDE SEQUENCE [LARGE SCALE GENOMIC DNA]</scope>
    <source>
        <strain evidence="4 5">AS12</strain>
    </source>
</reference>
<dbReference type="Gene3D" id="3.40.50.2300">
    <property type="match status" value="1"/>
</dbReference>